<dbReference type="EMBL" id="BKCJ010002422">
    <property type="protein sequence ID" value="GEU48446.1"/>
    <property type="molecule type" value="Genomic_DNA"/>
</dbReference>
<proteinExistence type="predicted"/>
<sequence length="191" mass="21384">MICTRPNIAHAVGVMGQYMAGPGREHWEGRQQGICGCLTSSVHCLLSSVLHVERYLGEAFEVQFGFPFVKYGLFSDKYQQFKSSQKVLCTSMLHELNGPSQKLLDLAYKFQIKNDEQARITTIVNATKNRSERESHVVKNQETSLDVNGSLLLISGGRSTDVVLNKYAYLIISMRRILPAIFLLLNVISNG</sequence>
<name>A0A6L2KGF2_TANCI</name>
<organism evidence="1">
    <name type="scientific">Tanacetum cinerariifolium</name>
    <name type="common">Dalmatian daisy</name>
    <name type="synonym">Chrysanthemum cinerariifolium</name>
    <dbReference type="NCBI Taxonomy" id="118510"/>
    <lineage>
        <taxon>Eukaryota</taxon>
        <taxon>Viridiplantae</taxon>
        <taxon>Streptophyta</taxon>
        <taxon>Embryophyta</taxon>
        <taxon>Tracheophyta</taxon>
        <taxon>Spermatophyta</taxon>
        <taxon>Magnoliopsida</taxon>
        <taxon>eudicotyledons</taxon>
        <taxon>Gunneridae</taxon>
        <taxon>Pentapetalae</taxon>
        <taxon>asterids</taxon>
        <taxon>campanulids</taxon>
        <taxon>Asterales</taxon>
        <taxon>Asteraceae</taxon>
        <taxon>Asteroideae</taxon>
        <taxon>Anthemideae</taxon>
        <taxon>Anthemidinae</taxon>
        <taxon>Tanacetum</taxon>
    </lineage>
</organism>
<evidence type="ECO:0000313" key="1">
    <source>
        <dbReference type="EMBL" id="GEU48446.1"/>
    </source>
</evidence>
<accession>A0A6L2KGF2</accession>
<gene>
    <name evidence="1" type="ORF">Tci_020424</name>
</gene>
<reference evidence="1" key="1">
    <citation type="journal article" date="2019" name="Sci. Rep.">
        <title>Draft genome of Tanacetum cinerariifolium, the natural source of mosquito coil.</title>
        <authorList>
            <person name="Yamashiro T."/>
            <person name="Shiraishi A."/>
            <person name="Satake H."/>
            <person name="Nakayama K."/>
        </authorList>
    </citation>
    <scope>NUCLEOTIDE SEQUENCE</scope>
</reference>
<comment type="caution">
    <text evidence="1">The sequence shown here is derived from an EMBL/GenBank/DDBJ whole genome shotgun (WGS) entry which is preliminary data.</text>
</comment>
<protein>
    <submittedName>
        <fullName evidence="1">Retrovirus-related Pol polyprotein from transposon TNT 1-94</fullName>
    </submittedName>
</protein>
<dbReference type="AlphaFoldDB" id="A0A6L2KGF2"/>